<dbReference type="AlphaFoldDB" id="A0A150Q302"/>
<dbReference type="SUPFAM" id="SSF52540">
    <property type="entry name" value="P-loop containing nucleoside triphosphate hydrolases"/>
    <property type="match status" value="1"/>
</dbReference>
<dbReference type="EMBL" id="JEMA01001101">
    <property type="protein sequence ID" value="KYF62397.1"/>
    <property type="molecule type" value="Genomic_DNA"/>
</dbReference>
<evidence type="ECO:0000256" key="1">
    <source>
        <dbReference type="SAM" id="Coils"/>
    </source>
</evidence>
<organism evidence="4 5">
    <name type="scientific">Sorangium cellulosum</name>
    <name type="common">Polyangium cellulosum</name>
    <dbReference type="NCBI Taxonomy" id="56"/>
    <lineage>
        <taxon>Bacteria</taxon>
        <taxon>Pseudomonadati</taxon>
        <taxon>Myxococcota</taxon>
        <taxon>Polyangia</taxon>
        <taxon>Polyangiales</taxon>
        <taxon>Polyangiaceae</taxon>
        <taxon>Sorangium</taxon>
    </lineage>
</organism>
<name>A0A150Q302_SORCE</name>
<accession>A0A150Q302</accession>
<evidence type="ECO:0000313" key="5">
    <source>
        <dbReference type="Proteomes" id="UP000075260"/>
    </source>
</evidence>
<dbReference type="Pfam" id="PF01935">
    <property type="entry name" value="DUF87"/>
    <property type="match status" value="1"/>
</dbReference>
<dbReference type="InterPro" id="IPR008571">
    <property type="entry name" value="HerA-like"/>
</dbReference>
<feature type="non-terminal residue" evidence="4">
    <location>
        <position position="379"/>
    </location>
</feature>
<dbReference type="Gene3D" id="3.40.50.300">
    <property type="entry name" value="P-loop containing nucleotide triphosphate hydrolases"/>
    <property type="match status" value="1"/>
</dbReference>
<keyword evidence="1" id="KW-0175">Coiled coil</keyword>
<gene>
    <name evidence="4" type="ORF">BE15_39545</name>
</gene>
<dbReference type="PANTHER" id="PTHR42957:SF1">
    <property type="entry name" value="HELICASE MJ1565-RELATED"/>
    <property type="match status" value="1"/>
</dbReference>
<dbReference type="InterPro" id="IPR002789">
    <property type="entry name" value="HerA_central"/>
</dbReference>
<proteinExistence type="predicted"/>
<dbReference type="PANTHER" id="PTHR42957">
    <property type="entry name" value="HELICASE MJ1565-RELATED"/>
    <property type="match status" value="1"/>
</dbReference>
<feature type="region of interest" description="Disordered" evidence="2">
    <location>
        <begin position="1"/>
        <end position="29"/>
    </location>
</feature>
<evidence type="ECO:0000256" key="2">
    <source>
        <dbReference type="SAM" id="MobiDB-lite"/>
    </source>
</evidence>
<evidence type="ECO:0000313" key="4">
    <source>
        <dbReference type="EMBL" id="KYF62397.1"/>
    </source>
</evidence>
<dbReference type="Proteomes" id="UP000075260">
    <property type="component" value="Unassembled WGS sequence"/>
</dbReference>
<feature type="domain" description="Helicase HerA central" evidence="3">
    <location>
        <begin position="52"/>
        <end position="100"/>
    </location>
</feature>
<feature type="compositionally biased region" description="Polar residues" evidence="2">
    <location>
        <begin position="1"/>
        <end position="11"/>
    </location>
</feature>
<evidence type="ECO:0000259" key="3">
    <source>
        <dbReference type="Pfam" id="PF01935"/>
    </source>
</evidence>
<sequence>MLGSHTPTRSPTVRRRARSAPSPTGGTPLSPILSLCDGYRLDLSDYARTGLRVGIWASSGRGKSFGVGVLCEELLAAGIPVVAIDPEGELYTLRERFRLLVLGGAHADLPLPSGERAAALALARVLDEGLGLVVDLSDQPTNRAQQEAALPFLERLWVLLSERRAPAALVVEEVHIFAPQSGASLTSDILHRFAKQGRKRGVLLAVASQRTQAVSKELMSQLNFPAIGGFEIERDYDAVKALVDGHTFEEFRALPAGEFFLPAAGRFARWRARHTAHGGDAPSWTGEAAGPPRAADSKLSTLIDELREALADEIAGAKAPDPSAALRAEIRRLRQQLEQADEARRAAEAEAERLRVALQVAGVVKVVIQSEIVARVGQP</sequence>
<comment type="caution">
    <text evidence="4">The sequence shown here is derived from an EMBL/GenBank/DDBJ whole genome shotgun (WGS) entry which is preliminary data.</text>
</comment>
<reference evidence="4 5" key="1">
    <citation type="submission" date="2014-02" db="EMBL/GenBank/DDBJ databases">
        <title>The small core and large imbalanced accessory genome model reveals a collaborative survival strategy of Sorangium cellulosum strains in nature.</title>
        <authorList>
            <person name="Han K."/>
            <person name="Peng R."/>
            <person name="Blom J."/>
            <person name="Li Y.-Z."/>
        </authorList>
    </citation>
    <scope>NUCLEOTIDE SEQUENCE [LARGE SCALE GENOMIC DNA]</scope>
    <source>
        <strain evidence="4 5">So0008-312</strain>
    </source>
</reference>
<protein>
    <recommendedName>
        <fullName evidence="3">Helicase HerA central domain-containing protein</fullName>
    </recommendedName>
</protein>
<dbReference type="InterPro" id="IPR027417">
    <property type="entry name" value="P-loop_NTPase"/>
</dbReference>
<feature type="coiled-coil region" evidence="1">
    <location>
        <begin position="323"/>
        <end position="357"/>
    </location>
</feature>